<dbReference type="InterPro" id="IPR009056">
    <property type="entry name" value="Cyt_c-like_dom"/>
</dbReference>
<evidence type="ECO:0000256" key="1">
    <source>
        <dbReference type="ARBA" id="ARBA00004418"/>
    </source>
</evidence>
<feature type="binding site" description="axial binding residue" evidence="9">
    <location>
        <position position="218"/>
    </location>
    <ligand>
        <name>heme c</name>
        <dbReference type="ChEBI" id="CHEBI:61717"/>
        <label>2</label>
    </ligand>
    <ligandPart>
        <name>Fe</name>
        <dbReference type="ChEBI" id="CHEBI:18248"/>
    </ligandPart>
</feature>
<evidence type="ECO:0000256" key="4">
    <source>
        <dbReference type="ARBA" id="ARBA00022729"/>
    </source>
</evidence>
<evidence type="ECO:0000256" key="6">
    <source>
        <dbReference type="ARBA" id="ARBA00023002"/>
    </source>
</evidence>
<feature type="domain" description="Cytochrome c" evidence="10">
    <location>
        <begin position="201"/>
        <end position="323"/>
    </location>
</feature>
<keyword evidence="4" id="KW-0732">Signal</keyword>
<dbReference type="InterPro" id="IPR051395">
    <property type="entry name" value="Cytochrome_c_Peroxidase/MauG"/>
</dbReference>
<sequence>MNRKINLVGLVFVLFVCYGFHSSATIDFLVPPNWPTPNYNFDKNPLTKAKIALGRHLFYEPLLSRDTSISCSSCHSQYTAFTHVDHDLSHGIDDRIGTRNSPSLMNLAWSNTFMWDGAVNHLDMQALAPMTHEDEMGDDLLNVIQKLQASSKYPILFAKAFGDSIITGEHLLKAIAQFELILVSANAKYDQVMRKETTFSVQEKSGYALFQTHCNSCHQEPLFTNHQFANNGLEIDTTLNDKGRMGITKEAKDAQLFKIPTLRNVEFSYPYMHDGRFEQLSEVLNHYVKGIHKSATLSPLLEEGLPLTHEEQIDLIAFLLTLTDKEFLFNPQFSFPRK</sequence>
<organism evidence="11">
    <name type="scientific">uncultured Aureispira sp</name>
    <dbReference type="NCBI Taxonomy" id="1331704"/>
    <lineage>
        <taxon>Bacteria</taxon>
        <taxon>Pseudomonadati</taxon>
        <taxon>Bacteroidota</taxon>
        <taxon>Saprospiria</taxon>
        <taxon>Saprospirales</taxon>
        <taxon>Saprospiraceae</taxon>
        <taxon>Aureispira</taxon>
        <taxon>environmental samples</taxon>
    </lineage>
</organism>
<feature type="binding site" description="covalent" evidence="8">
    <location>
        <position position="214"/>
    </location>
    <ligand>
        <name>heme c</name>
        <dbReference type="ChEBI" id="CHEBI:61717"/>
        <label>2</label>
    </ligand>
</feature>
<evidence type="ECO:0000313" key="11">
    <source>
        <dbReference type="EMBL" id="CAA6799367.1"/>
    </source>
</evidence>
<dbReference type="InterPro" id="IPR036909">
    <property type="entry name" value="Cyt_c-like_dom_sf"/>
</dbReference>
<dbReference type="GO" id="GO:0020037">
    <property type="term" value="F:heme binding"/>
    <property type="evidence" value="ECO:0007669"/>
    <property type="project" value="InterPro"/>
</dbReference>
<dbReference type="PIRSF" id="PIRSF000294">
    <property type="entry name" value="Cytochrome-c_peroxidase"/>
    <property type="match status" value="1"/>
</dbReference>
<dbReference type="GO" id="GO:0004130">
    <property type="term" value="F:cytochrome-c peroxidase activity"/>
    <property type="evidence" value="ECO:0007669"/>
    <property type="project" value="UniProtKB-EC"/>
</dbReference>
<dbReference type="AlphaFoldDB" id="A0A6S6S8C8"/>
<evidence type="ECO:0000256" key="3">
    <source>
        <dbReference type="ARBA" id="ARBA00022723"/>
    </source>
</evidence>
<evidence type="ECO:0000256" key="9">
    <source>
        <dbReference type="PIRSR" id="PIRSR000294-2"/>
    </source>
</evidence>
<feature type="binding site" description="axial binding residue" evidence="9">
    <location>
        <position position="75"/>
    </location>
    <ligand>
        <name>heme c</name>
        <dbReference type="ChEBI" id="CHEBI:61717"/>
        <label>1</label>
    </ligand>
    <ligandPart>
        <name>Fe</name>
        <dbReference type="ChEBI" id="CHEBI:18248"/>
    </ligandPart>
</feature>
<keyword evidence="7 9" id="KW-0408">Iron</keyword>
<evidence type="ECO:0000256" key="5">
    <source>
        <dbReference type="ARBA" id="ARBA00022764"/>
    </source>
</evidence>
<comment type="PTM">
    <text evidence="8">Binds 2 heme groups per subunit.</text>
</comment>
<dbReference type="GO" id="GO:0009055">
    <property type="term" value="F:electron transfer activity"/>
    <property type="evidence" value="ECO:0007669"/>
    <property type="project" value="InterPro"/>
</dbReference>
<keyword evidence="6 11" id="KW-0560">Oxidoreductase</keyword>
<dbReference type="InterPro" id="IPR004852">
    <property type="entry name" value="Di-haem_cyt_c_peroxidsae"/>
</dbReference>
<feature type="binding site" description="covalent" evidence="8">
    <location>
        <position position="71"/>
    </location>
    <ligand>
        <name>heme c</name>
        <dbReference type="ChEBI" id="CHEBI:61717"/>
        <label>1</label>
    </ligand>
</feature>
<keyword evidence="2 8" id="KW-0349">Heme</keyword>
<feature type="binding site" description="covalent" evidence="8">
    <location>
        <position position="217"/>
    </location>
    <ligand>
        <name>heme c</name>
        <dbReference type="ChEBI" id="CHEBI:61717"/>
        <label>2</label>
    </ligand>
</feature>
<keyword evidence="5" id="KW-0574">Periplasm</keyword>
<dbReference type="InterPro" id="IPR026259">
    <property type="entry name" value="MauG/Cytc_peroxidase"/>
</dbReference>
<name>A0A6S6S8C8_9BACT</name>
<accession>A0A6S6S8C8</accession>
<evidence type="ECO:0000259" key="10">
    <source>
        <dbReference type="PROSITE" id="PS51007"/>
    </source>
</evidence>
<dbReference type="SUPFAM" id="SSF46626">
    <property type="entry name" value="Cytochrome c"/>
    <property type="match status" value="2"/>
</dbReference>
<dbReference type="PROSITE" id="PS51007">
    <property type="entry name" value="CYTC"/>
    <property type="match status" value="1"/>
</dbReference>
<protein>
    <submittedName>
        <fullName evidence="11">Cytochrome c551 peroxidase (EC)</fullName>
        <ecNumber evidence="11">1.11.1.5</ecNumber>
    </submittedName>
</protein>
<dbReference type="Gene3D" id="1.10.760.10">
    <property type="entry name" value="Cytochrome c-like domain"/>
    <property type="match status" value="2"/>
</dbReference>
<keyword evidence="11" id="KW-0575">Peroxidase</keyword>
<evidence type="ECO:0000256" key="7">
    <source>
        <dbReference type="ARBA" id="ARBA00023004"/>
    </source>
</evidence>
<dbReference type="GO" id="GO:0046872">
    <property type="term" value="F:metal ion binding"/>
    <property type="evidence" value="ECO:0007669"/>
    <property type="project" value="UniProtKB-KW"/>
</dbReference>
<dbReference type="PANTHER" id="PTHR30600">
    <property type="entry name" value="CYTOCHROME C PEROXIDASE-RELATED"/>
    <property type="match status" value="1"/>
</dbReference>
<keyword evidence="3 9" id="KW-0479">Metal-binding</keyword>
<dbReference type="EC" id="1.11.1.5" evidence="11"/>
<comment type="subcellular location">
    <subcellularLocation>
        <location evidence="1">Periplasm</location>
    </subcellularLocation>
</comment>
<proteinExistence type="predicted"/>
<dbReference type="GO" id="GO:0042597">
    <property type="term" value="C:periplasmic space"/>
    <property type="evidence" value="ECO:0007669"/>
    <property type="project" value="UniProtKB-SubCell"/>
</dbReference>
<reference evidence="11" key="1">
    <citation type="submission" date="2020-01" db="EMBL/GenBank/DDBJ databases">
        <authorList>
            <person name="Meier V. D."/>
            <person name="Meier V D."/>
        </authorList>
    </citation>
    <scope>NUCLEOTIDE SEQUENCE</scope>
    <source>
        <strain evidence="11">HLG_WM_MAG_10</strain>
    </source>
</reference>
<gene>
    <name evidence="11" type="ORF">HELGO_WM29325</name>
</gene>
<dbReference type="PANTHER" id="PTHR30600:SF10">
    <property type="entry name" value="BLL6722 PROTEIN"/>
    <property type="match status" value="1"/>
</dbReference>
<feature type="binding site" description="covalent" evidence="8">
    <location>
        <position position="74"/>
    </location>
    <ligand>
        <name>heme c</name>
        <dbReference type="ChEBI" id="CHEBI:61717"/>
        <label>1</label>
    </ligand>
</feature>
<dbReference type="EMBL" id="CACVAQ010000030">
    <property type="protein sequence ID" value="CAA6799367.1"/>
    <property type="molecule type" value="Genomic_DNA"/>
</dbReference>
<evidence type="ECO:0000256" key="8">
    <source>
        <dbReference type="PIRSR" id="PIRSR000294-1"/>
    </source>
</evidence>
<comment type="cofactor">
    <cofactor evidence="8">
        <name>heme</name>
        <dbReference type="ChEBI" id="CHEBI:30413"/>
    </cofactor>
    <text evidence="8">Binds 2 heme groups.</text>
</comment>
<evidence type="ECO:0000256" key="2">
    <source>
        <dbReference type="ARBA" id="ARBA00022617"/>
    </source>
</evidence>
<dbReference type="Pfam" id="PF03150">
    <property type="entry name" value="CCP_MauG"/>
    <property type="match status" value="1"/>
</dbReference>